<dbReference type="AlphaFoldDB" id="A0A139P8T9"/>
<feature type="domain" description="GAD-related" evidence="1">
    <location>
        <begin position="9"/>
        <end position="83"/>
    </location>
</feature>
<dbReference type="Pfam" id="PF08906">
    <property type="entry name" value="T6SS_Tdi1_C"/>
    <property type="match status" value="1"/>
</dbReference>
<reference evidence="3 4" key="1">
    <citation type="submission" date="2016-01" db="EMBL/GenBank/DDBJ databases">
        <title>Highly variable Streptococcus oralis are common among viridans streptococci isolated from primates.</title>
        <authorList>
            <person name="Denapaite D."/>
            <person name="Rieger M."/>
            <person name="Koendgen S."/>
            <person name="Brueckner R."/>
            <person name="Ochigava I."/>
            <person name="Kappeler P."/>
            <person name="Maetz-Rensing K."/>
            <person name="Leendertz F."/>
            <person name="Hakenbeck R."/>
        </authorList>
    </citation>
    <scope>NUCLEOTIDE SEQUENCE [LARGE SCALE GENOMIC DNA]</scope>
    <source>
        <strain evidence="3 4">DD16</strain>
    </source>
</reference>
<sequence>MNLQFTKFAAMPEEVIEKYAPKVPDELVELWKQYGLGFLLDGYLKIINPEEYIEFVQKTYFRCDLSIPVFITAFGDIITLEEGDYLRIVEYKKGDFITILENMHYFLEDLEDEELLKDYFDIPFYEEAVKEYGSLAYNQCFGFVPLLVLGGKRDLVNIDKVGIKEHLELITQITGGVGFEN</sequence>
<accession>A0A139P8T9</accession>
<dbReference type="EMBL" id="LQOB01000302">
    <property type="protein sequence ID" value="KXT84789.1"/>
    <property type="molecule type" value="Genomic_DNA"/>
</dbReference>
<proteinExistence type="predicted"/>
<dbReference type="OrthoDB" id="2216648at2"/>
<dbReference type="InterPro" id="IPR015002">
    <property type="entry name" value="T6SS_Tdi1_C"/>
</dbReference>
<dbReference type="RefSeq" id="WP_061453209.1">
    <property type="nucleotide sequence ID" value="NZ_KQ969556.1"/>
</dbReference>
<comment type="caution">
    <text evidence="3">The sequence shown here is derived from an EMBL/GenBank/DDBJ whole genome shotgun (WGS) entry which is preliminary data.</text>
</comment>
<evidence type="ECO:0000259" key="2">
    <source>
        <dbReference type="Pfam" id="PF08906"/>
    </source>
</evidence>
<dbReference type="Pfam" id="PF08887">
    <property type="entry name" value="GAD-like"/>
    <property type="match status" value="1"/>
</dbReference>
<feature type="domain" description="T6SS immunity protein Tdi1 C-terminal" evidence="2">
    <location>
        <begin position="101"/>
        <end position="174"/>
    </location>
</feature>
<evidence type="ECO:0000259" key="1">
    <source>
        <dbReference type="Pfam" id="PF08887"/>
    </source>
</evidence>
<dbReference type="Proteomes" id="UP000072653">
    <property type="component" value="Unassembled WGS sequence"/>
</dbReference>
<dbReference type="InterPro" id="IPR014983">
    <property type="entry name" value="GAD-rel"/>
</dbReference>
<evidence type="ECO:0008006" key="5">
    <source>
        <dbReference type="Google" id="ProtNLM"/>
    </source>
</evidence>
<evidence type="ECO:0000313" key="4">
    <source>
        <dbReference type="Proteomes" id="UP000072653"/>
    </source>
</evidence>
<evidence type="ECO:0000313" key="3">
    <source>
        <dbReference type="EMBL" id="KXT84789.1"/>
    </source>
</evidence>
<organism evidence="3 4">
    <name type="scientific">Streptococcus oralis</name>
    <dbReference type="NCBI Taxonomy" id="1303"/>
    <lineage>
        <taxon>Bacteria</taxon>
        <taxon>Bacillati</taxon>
        <taxon>Bacillota</taxon>
        <taxon>Bacilli</taxon>
        <taxon>Lactobacillales</taxon>
        <taxon>Streptococcaceae</taxon>
        <taxon>Streptococcus</taxon>
    </lineage>
</organism>
<protein>
    <recommendedName>
        <fullName evidence="5">DUF1851 domain-containing protein</fullName>
    </recommendedName>
</protein>
<gene>
    <name evidence="3" type="ORF">SORDD16_01711</name>
</gene>
<dbReference type="PATRIC" id="fig|1303.79.peg.2023"/>
<name>A0A139P8T9_STROR</name>